<dbReference type="EMBL" id="CP158253">
    <property type="protein sequence ID" value="XDJ45372.1"/>
    <property type="molecule type" value="Genomic_DNA"/>
</dbReference>
<dbReference type="RefSeq" id="WP_368647950.1">
    <property type="nucleotide sequence ID" value="NZ_CP158253.1"/>
</dbReference>
<name>A0AB39CSI6_9BURK</name>
<organism evidence="2">
    <name type="scientific">Castellaniella ginsengisoli</name>
    <dbReference type="NCBI Taxonomy" id="546114"/>
    <lineage>
        <taxon>Bacteria</taxon>
        <taxon>Pseudomonadati</taxon>
        <taxon>Pseudomonadota</taxon>
        <taxon>Betaproteobacteria</taxon>
        <taxon>Burkholderiales</taxon>
        <taxon>Alcaligenaceae</taxon>
        <taxon>Castellaniella</taxon>
    </lineage>
</organism>
<dbReference type="AlphaFoldDB" id="A0AB39CSI6"/>
<proteinExistence type="predicted"/>
<reference evidence="2" key="1">
    <citation type="submission" date="2024-05" db="EMBL/GenBank/DDBJ databases">
        <authorList>
            <person name="Luo Y.-C."/>
            <person name="Nicholds J."/>
            <person name="Mortimer T."/>
            <person name="Maboni G."/>
        </authorList>
    </citation>
    <scope>NUCLEOTIDE SEQUENCE</scope>
    <source>
        <strain evidence="2">153271</strain>
    </source>
</reference>
<feature type="region of interest" description="Disordered" evidence="1">
    <location>
        <begin position="67"/>
        <end position="108"/>
    </location>
</feature>
<evidence type="ECO:0000313" key="2">
    <source>
        <dbReference type="EMBL" id="XDJ45372.1"/>
    </source>
</evidence>
<gene>
    <name evidence="2" type="ORF">ABRZ02_03540</name>
</gene>
<accession>A0AB39CSI6</accession>
<sequence length="126" mass="14057">MPYAPAHRQARYEAKSNIARALNDAGVPSLFCDTIETLKIRARRVFGDPRQGETTIDYFNRVSSLQPRTGAAASGQRVPARTNEPLRARAWTPPPHPRQAEIDALPRPVSMSGRVTNYVGFEERGR</sequence>
<protein>
    <recommendedName>
        <fullName evidence="3">Transposase</fullName>
    </recommendedName>
</protein>
<evidence type="ECO:0000256" key="1">
    <source>
        <dbReference type="SAM" id="MobiDB-lite"/>
    </source>
</evidence>
<evidence type="ECO:0008006" key="3">
    <source>
        <dbReference type="Google" id="ProtNLM"/>
    </source>
</evidence>